<feature type="transmembrane region" description="Helical" evidence="5">
    <location>
        <begin position="105"/>
        <end position="126"/>
    </location>
</feature>
<evidence type="ECO:0000256" key="4">
    <source>
        <dbReference type="ARBA" id="ARBA00023136"/>
    </source>
</evidence>
<evidence type="ECO:0000313" key="6">
    <source>
        <dbReference type="EMBL" id="SOC15891.1"/>
    </source>
</evidence>
<gene>
    <name evidence="6" type="ORF">SAMN05421512_108187</name>
</gene>
<dbReference type="AlphaFoldDB" id="A0A285T3J4"/>
<dbReference type="GO" id="GO:0016020">
    <property type="term" value="C:membrane"/>
    <property type="evidence" value="ECO:0007669"/>
    <property type="project" value="UniProtKB-SubCell"/>
</dbReference>
<evidence type="ECO:0000256" key="1">
    <source>
        <dbReference type="ARBA" id="ARBA00004141"/>
    </source>
</evidence>
<dbReference type="Pfam" id="PF05128">
    <property type="entry name" value="DUF697"/>
    <property type="match status" value="1"/>
</dbReference>
<evidence type="ECO:0000256" key="2">
    <source>
        <dbReference type="ARBA" id="ARBA00022692"/>
    </source>
</evidence>
<dbReference type="OrthoDB" id="980719at2"/>
<accession>A0A285T3J4</accession>
<keyword evidence="2 5" id="KW-0812">Transmembrane</keyword>
<feature type="transmembrane region" description="Helical" evidence="5">
    <location>
        <begin position="132"/>
        <end position="153"/>
    </location>
</feature>
<dbReference type="Proteomes" id="UP000219331">
    <property type="component" value="Unassembled WGS sequence"/>
</dbReference>
<sequence>MATKSSAEKTAAASDADIEADIEAGVEDAIDGEAPAAATLSDDDIARQLTAENLTKDYVLASVAASIVPVAIFDIAAVVAIQLRMIQKLSQLYGKPFTDKMGRKVIYALAGGVLGYGAGYAVAASATKLIPGIGWMVGMVSLPVVAGASTYAVGRSIARHYEDGGSLMDFDASKMREFYKEQFEKGKEMAKRARDRAKGGAEAVAETVEETTAKAS</sequence>
<dbReference type="RefSeq" id="WP_097175577.1">
    <property type="nucleotide sequence ID" value="NZ_OBML01000008.1"/>
</dbReference>
<evidence type="ECO:0000313" key="7">
    <source>
        <dbReference type="Proteomes" id="UP000219331"/>
    </source>
</evidence>
<keyword evidence="4 5" id="KW-0472">Membrane</keyword>
<dbReference type="InterPro" id="IPR021147">
    <property type="entry name" value="DUF697"/>
</dbReference>
<feature type="transmembrane region" description="Helical" evidence="5">
    <location>
        <begin position="58"/>
        <end position="84"/>
    </location>
</feature>
<evidence type="ECO:0000256" key="3">
    <source>
        <dbReference type="ARBA" id="ARBA00022989"/>
    </source>
</evidence>
<keyword evidence="3 5" id="KW-1133">Transmembrane helix</keyword>
<keyword evidence="7" id="KW-1185">Reference proteome</keyword>
<name>A0A285T3J4_9HYPH</name>
<comment type="subcellular location">
    <subcellularLocation>
        <location evidence="1">Membrane</location>
        <topology evidence="1">Multi-pass membrane protein</topology>
    </subcellularLocation>
</comment>
<organism evidence="6 7">
    <name type="scientific">Stappia indica</name>
    <dbReference type="NCBI Taxonomy" id="538381"/>
    <lineage>
        <taxon>Bacteria</taxon>
        <taxon>Pseudomonadati</taxon>
        <taxon>Pseudomonadota</taxon>
        <taxon>Alphaproteobacteria</taxon>
        <taxon>Hyphomicrobiales</taxon>
        <taxon>Stappiaceae</taxon>
        <taxon>Stappia</taxon>
    </lineage>
</organism>
<reference evidence="6 7" key="1">
    <citation type="submission" date="2017-08" db="EMBL/GenBank/DDBJ databases">
        <authorList>
            <person name="de Groot N.N."/>
        </authorList>
    </citation>
    <scope>NUCLEOTIDE SEQUENCE [LARGE SCALE GENOMIC DNA]</scope>
    <source>
        <strain evidence="6 7">USBA 352</strain>
    </source>
</reference>
<dbReference type="EMBL" id="OBML01000008">
    <property type="protein sequence ID" value="SOC15891.1"/>
    <property type="molecule type" value="Genomic_DNA"/>
</dbReference>
<proteinExistence type="predicted"/>
<evidence type="ECO:0000256" key="5">
    <source>
        <dbReference type="SAM" id="Phobius"/>
    </source>
</evidence>
<dbReference type="STRING" id="538381.GCA_001696535_03033"/>
<protein>
    <submittedName>
        <fullName evidence="6">Uncharacterized conserved protein, DUF697 family</fullName>
    </submittedName>
</protein>